<evidence type="ECO:0000256" key="3">
    <source>
        <dbReference type="ARBA" id="ARBA00022679"/>
    </source>
</evidence>
<dbReference type="InterPro" id="IPR029044">
    <property type="entry name" value="Nucleotide-diphossugar_trans"/>
</dbReference>
<dbReference type="AlphaFoldDB" id="A0A382L187"/>
<dbReference type="CDD" id="cd04186">
    <property type="entry name" value="GT_2_like_c"/>
    <property type="match status" value="1"/>
</dbReference>
<sequence length="315" mass="37148">MKPEITIIITNWNGSKLLKECLPTILEAVKFDHHHFYEVMVIDDCSSDNSLEVLAEEFPEVRVEKTPRNLGFQEANNFAVKLAESEIVMPMNNDIKLDPEALFYLAKHFNSRDMFAVSGKVFAFDQTTFLYGNRGGYFQKGHFHLYEKPPEDNSQTLFACGGAFMVNRQKYLELGGFDSMYHPLYYEEIDLSYRALKRGWKIYYEPKSIAYHKVQATITKQEKHRQISLISARNNYLFVWKNILDRSMTLTFIFYIPLFLLRDLFLFKSRFWIAFYMALKRLPKALKGRSFERSDVIYTDREILSRINANFPYLQ</sequence>
<evidence type="ECO:0000256" key="2">
    <source>
        <dbReference type="ARBA" id="ARBA00022676"/>
    </source>
</evidence>
<name>A0A382L187_9ZZZZ</name>
<keyword evidence="2" id="KW-0328">Glycosyltransferase</keyword>
<evidence type="ECO:0000259" key="4">
    <source>
        <dbReference type="Pfam" id="PF00535"/>
    </source>
</evidence>
<dbReference type="EMBL" id="UINC01084154">
    <property type="protein sequence ID" value="SVC30526.1"/>
    <property type="molecule type" value="Genomic_DNA"/>
</dbReference>
<reference evidence="5" key="1">
    <citation type="submission" date="2018-05" db="EMBL/GenBank/DDBJ databases">
        <authorList>
            <person name="Lanie J.A."/>
            <person name="Ng W.-L."/>
            <person name="Kazmierczak K.M."/>
            <person name="Andrzejewski T.M."/>
            <person name="Davidsen T.M."/>
            <person name="Wayne K.J."/>
            <person name="Tettelin H."/>
            <person name="Glass J.I."/>
            <person name="Rusch D."/>
            <person name="Podicherti R."/>
            <person name="Tsui H.-C.T."/>
            <person name="Winkler M.E."/>
        </authorList>
    </citation>
    <scope>NUCLEOTIDE SEQUENCE</scope>
</reference>
<protein>
    <recommendedName>
        <fullName evidence="4">Glycosyltransferase 2-like domain-containing protein</fullName>
    </recommendedName>
</protein>
<proteinExistence type="inferred from homology"/>
<keyword evidence="3" id="KW-0808">Transferase</keyword>
<feature type="domain" description="Glycosyltransferase 2-like" evidence="4">
    <location>
        <begin position="6"/>
        <end position="171"/>
    </location>
</feature>
<gene>
    <name evidence="5" type="ORF">METZ01_LOCUS283380</name>
</gene>
<dbReference type="InterPro" id="IPR001173">
    <property type="entry name" value="Glyco_trans_2-like"/>
</dbReference>
<dbReference type="PANTHER" id="PTHR43179:SF12">
    <property type="entry name" value="GALACTOFURANOSYLTRANSFERASE GLFT2"/>
    <property type="match status" value="1"/>
</dbReference>
<dbReference type="SUPFAM" id="SSF53448">
    <property type="entry name" value="Nucleotide-diphospho-sugar transferases"/>
    <property type="match status" value="1"/>
</dbReference>
<evidence type="ECO:0000313" key="5">
    <source>
        <dbReference type="EMBL" id="SVC30526.1"/>
    </source>
</evidence>
<dbReference type="PANTHER" id="PTHR43179">
    <property type="entry name" value="RHAMNOSYLTRANSFERASE WBBL"/>
    <property type="match status" value="1"/>
</dbReference>
<accession>A0A382L187</accession>
<dbReference type="Pfam" id="PF00535">
    <property type="entry name" value="Glycos_transf_2"/>
    <property type="match status" value="1"/>
</dbReference>
<dbReference type="GO" id="GO:0016757">
    <property type="term" value="F:glycosyltransferase activity"/>
    <property type="evidence" value="ECO:0007669"/>
    <property type="project" value="UniProtKB-KW"/>
</dbReference>
<evidence type="ECO:0000256" key="1">
    <source>
        <dbReference type="ARBA" id="ARBA00006739"/>
    </source>
</evidence>
<organism evidence="5">
    <name type="scientific">marine metagenome</name>
    <dbReference type="NCBI Taxonomy" id="408172"/>
    <lineage>
        <taxon>unclassified sequences</taxon>
        <taxon>metagenomes</taxon>
        <taxon>ecological metagenomes</taxon>
    </lineage>
</organism>
<comment type="similarity">
    <text evidence="1">Belongs to the glycosyltransferase 2 family.</text>
</comment>
<dbReference type="Gene3D" id="3.90.550.10">
    <property type="entry name" value="Spore Coat Polysaccharide Biosynthesis Protein SpsA, Chain A"/>
    <property type="match status" value="1"/>
</dbReference>